<organism evidence="1 2">
    <name type="scientific">Entomophthora muscae</name>
    <dbReference type="NCBI Taxonomy" id="34485"/>
    <lineage>
        <taxon>Eukaryota</taxon>
        <taxon>Fungi</taxon>
        <taxon>Fungi incertae sedis</taxon>
        <taxon>Zoopagomycota</taxon>
        <taxon>Entomophthoromycotina</taxon>
        <taxon>Entomophthoromycetes</taxon>
        <taxon>Entomophthorales</taxon>
        <taxon>Entomophthoraceae</taxon>
        <taxon>Entomophthora</taxon>
    </lineage>
</organism>
<dbReference type="Proteomes" id="UP001165960">
    <property type="component" value="Unassembled WGS sequence"/>
</dbReference>
<accession>A0ACC2TVA3</accession>
<name>A0ACC2TVA3_9FUNG</name>
<reference evidence="1" key="1">
    <citation type="submission" date="2022-04" db="EMBL/GenBank/DDBJ databases">
        <title>Genome of the entomopathogenic fungus Entomophthora muscae.</title>
        <authorList>
            <person name="Elya C."/>
            <person name="Lovett B.R."/>
            <person name="Lee E."/>
            <person name="Macias A.M."/>
            <person name="Hajek A.E."/>
            <person name="De Bivort B.L."/>
            <person name="Kasson M.T."/>
            <person name="De Fine Licht H.H."/>
            <person name="Stajich J.E."/>
        </authorList>
    </citation>
    <scope>NUCLEOTIDE SEQUENCE</scope>
    <source>
        <strain evidence="1">Berkeley</strain>
    </source>
</reference>
<comment type="caution">
    <text evidence="1">The sequence shown here is derived from an EMBL/GenBank/DDBJ whole genome shotgun (WGS) entry which is preliminary data.</text>
</comment>
<keyword evidence="2" id="KW-1185">Reference proteome</keyword>
<proteinExistence type="predicted"/>
<dbReference type="EMBL" id="QTSX02002145">
    <property type="protein sequence ID" value="KAJ9078559.1"/>
    <property type="molecule type" value="Genomic_DNA"/>
</dbReference>
<sequence length="360" mass="41184">MQFSIIVFLLGVSGQLCNRNSARVRKNVLSLSANEWGRYVNAVRQLNSGARPTLWDMYANYHVQYFDSVHWSPWFLVWHRLYLHSVERALQTIDPGVTIPYWDWTQYAQNPQLDPVLSNRMFGGSGDVRSGCVSGGYFRDFTAYFWGNGAGSTHCLIRSYNIFQRPFTSASVVDRNYLNEPTIASFAQAIEGVPHSTAHNNIGGEFSGHASPGDPLFYSHHAFVDKLWFDWQNRHPNQFYDYPLSTNLNVPPWNMKISDATDPISNLCYQYPQEHFRYANTSPLLRSLQQSPYSPPINATDDQLMAHARQFIRKGIKTNLTIPDPLPVKMIRDMGYDLATIRNLERRDALTLASFGSEIQ</sequence>
<gene>
    <name evidence="1" type="ORF">DSO57_1005697</name>
</gene>
<evidence type="ECO:0000313" key="2">
    <source>
        <dbReference type="Proteomes" id="UP001165960"/>
    </source>
</evidence>
<evidence type="ECO:0000313" key="1">
    <source>
        <dbReference type="EMBL" id="KAJ9078559.1"/>
    </source>
</evidence>
<protein>
    <submittedName>
        <fullName evidence="1">Uncharacterized protein</fullName>
    </submittedName>
</protein>